<dbReference type="InterPro" id="IPR013083">
    <property type="entry name" value="Znf_RING/FYVE/PHD"/>
</dbReference>
<dbReference type="GO" id="GO:0008270">
    <property type="term" value="F:zinc ion binding"/>
    <property type="evidence" value="ECO:0007669"/>
    <property type="project" value="UniProtKB-KW"/>
</dbReference>
<protein>
    <recommendedName>
        <fullName evidence="2">RING-type E3 ubiquitin transferase</fullName>
        <ecNumber evidence="2">2.3.2.27</ecNumber>
    </recommendedName>
</protein>
<dbReference type="Pfam" id="PF13639">
    <property type="entry name" value="zf-RING_2"/>
    <property type="match status" value="1"/>
</dbReference>
<comment type="catalytic activity">
    <reaction evidence="1">
        <text>S-ubiquitinyl-[E2 ubiquitin-conjugating enzyme]-L-cysteine + [acceptor protein]-L-lysine = [E2 ubiquitin-conjugating enzyme]-L-cysteine + N(6)-ubiquitinyl-[acceptor protein]-L-lysine.</text>
        <dbReference type="EC" id="2.3.2.27"/>
    </reaction>
</comment>
<organism evidence="10 11">
    <name type="scientific">Gossypium mustelinum</name>
    <name type="common">Cotton</name>
    <name type="synonym">Gossypium caicoense</name>
    <dbReference type="NCBI Taxonomy" id="34275"/>
    <lineage>
        <taxon>Eukaryota</taxon>
        <taxon>Viridiplantae</taxon>
        <taxon>Streptophyta</taxon>
        <taxon>Embryophyta</taxon>
        <taxon>Tracheophyta</taxon>
        <taxon>Spermatophyta</taxon>
        <taxon>Magnoliopsida</taxon>
        <taxon>eudicotyledons</taxon>
        <taxon>Gunneridae</taxon>
        <taxon>Pentapetalae</taxon>
        <taxon>rosids</taxon>
        <taxon>malvids</taxon>
        <taxon>Malvales</taxon>
        <taxon>Malvaceae</taxon>
        <taxon>Malvoideae</taxon>
        <taxon>Gossypium</taxon>
    </lineage>
</organism>
<evidence type="ECO:0000256" key="2">
    <source>
        <dbReference type="ARBA" id="ARBA00012483"/>
    </source>
</evidence>
<dbReference type="GO" id="GO:0061630">
    <property type="term" value="F:ubiquitin protein ligase activity"/>
    <property type="evidence" value="ECO:0007669"/>
    <property type="project" value="UniProtKB-EC"/>
</dbReference>
<reference evidence="10 11" key="1">
    <citation type="submission" date="2019-07" db="EMBL/GenBank/DDBJ databases">
        <title>WGS assembly of Gossypium mustelinum.</title>
        <authorList>
            <person name="Chen Z.J."/>
            <person name="Sreedasyam A."/>
            <person name="Ando A."/>
            <person name="Song Q."/>
            <person name="De L."/>
            <person name="Hulse-Kemp A."/>
            <person name="Ding M."/>
            <person name="Ye W."/>
            <person name="Kirkbride R."/>
            <person name="Jenkins J."/>
            <person name="Plott C."/>
            <person name="Lovell J."/>
            <person name="Lin Y.-M."/>
            <person name="Vaughn R."/>
            <person name="Liu B."/>
            <person name="Li W."/>
            <person name="Simpson S."/>
            <person name="Scheffler B."/>
            <person name="Saski C."/>
            <person name="Grover C."/>
            <person name="Hu G."/>
            <person name="Conover J."/>
            <person name="Carlson J."/>
            <person name="Shu S."/>
            <person name="Boston L."/>
            <person name="Williams M."/>
            <person name="Peterson D."/>
            <person name="Mcgee K."/>
            <person name="Jones D."/>
            <person name="Wendel J."/>
            <person name="Stelly D."/>
            <person name="Grimwood J."/>
            <person name="Schmutz J."/>
        </authorList>
    </citation>
    <scope>NUCLEOTIDE SEQUENCE [LARGE SCALE GENOMIC DNA]</scope>
    <source>
        <strain evidence="10">1408120.09</strain>
    </source>
</reference>
<dbReference type="Gene3D" id="3.30.40.10">
    <property type="entry name" value="Zinc/RING finger domain, C3HC4 (zinc finger)"/>
    <property type="match status" value="1"/>
</dbReference>
<evidence type="ECO:0000313" key="10">
    <source>
        <dbReference type="EMBL" id="TYJ00536.1"/>
    </source>
</evidence>
<keyword evidence="7" id="KW-0862">Zinc</keyword>
<evidence type="ECO:0000313" key="11">
    <source>
        <dbReference type="Proteomes" id="UP000323597"/>
    </source>
</evidence>
<dbReference type="SUPFAM" id="SSF57850">
    <property type="entry name" value="RING/U-box"/>
    <property type="match status" value="1"/>
</dbReference>
<keyword evidence="11" id="KW-1185">Reference proteome</keyword>
<evidence type="ECO:0000256" key="4">
    <source>
        <dbReference type="ARBA" id="ARBA00022723"/>
    </source>
</evidence>
<evidence type="ECO:0000256" key="7">
    <source>
        <dbReference type="ARBA" id="ARBA00022833"/>
    </source>
</evidence>
<dbReference type="PANTHER" id="PTHR46463">
    <property type="entry name" value="ZINC FINGER, RING/FYVE/PHD-TYPE"/>
    <property type="match status" value="1"/>
</dbReference>
<proteinExistence type="predicted"/>
<evidence type="ECO:0000259" key="9">
    <source>
        <dbReference type="PROSITE" id="PS50089"/>
    </source>
</evidence>
<accession>A0A5D2WFY4</accession>
<sequence length="214" mass="24029">MGACCCCLGIRDPELHVSTFISLNSVIHALRGKFTGVRSNEQSDSPASNSQVSAPLDSNAAFNNIITHTARVLHSEADTTPSYEYDRIEGREDYRINHTEHASIGNKSAGVQCESQLKFSHDKPETEVGCDYGSLEDEDVCPTCLEDYIPENPRIVLQCSHTYHLGCIYEWMERSENCPICAKMMMFGEVEIGSPLTKDERMIFEGRRLWQQKG</sequence>
<evidence type="ECO:0000256" key="6">
    <source>
        <dbReference type="ARBA" id="ARBA00022786"/>
    </source>
</evidence>
<name>A0A5D2WFY4_GOSMU</name>
<dbReference type="SMART" id="SM00184">
    <property type="entry name" value="RING"/>
    <property type="match status" value="1"/>
</dbReference>
<evidence type="ECO:0000256" key="5">
    <source>
        <dbReference type="ARBA" id="ARBA00022771"/>
    </source>
</evidence>
<evidence type="ECO:0000256" key="8">
    <source>
        <dbReference type="PROSITE-ProRule" id="PRU00175"/>
    </source>
</evidence>
<dbReference type="PROSITE" id="PS50089">
    <property type="entry name" value="ZF_RING_2"/>
    <property type="match status" value="1"/>
</dbReference>
<gene>
    <name evidence="10" type="ORF">E1A91_A13G092500v1</name>
</gene>
<dbReference type="EMBL" id="CM017648">
    <property type="protein sequence ID" value="TYJ00536.1"/>
    <property type="molecule type" value="Genomic_DNA"/>
</dbReference>
<evidence type="ECO:0000256" key="3">
    <source>
        <dbReference type="ARBA" id="ARBA00022679"/>
    </source>
</evidence>
<dbReference type="InterPro" id="IPR001841">
    <property type="entry name" value="Znf_RING"/>
</dbReference>
<dbReference type="EC" id="2.3.2.27" evidence="2"/>
<keyword evidence="4" id="KW-0479">Metal-binding</keyword>
<keyword evidence="5 8" id="KW-0863">Zinc-finger</keyword>
<dbReference type="PANTHER" id="PTHR46463:SF93">
    <property type="entry name" value="OS11G0629300 PROTEIN"/>
    <property type="match status" value="1"/>
</dbReference>
<feature type="domain" description="RING-type" evidence="9">
    <location>
        <begin position="141"/>
        <end position="181"/>
    </location>
</feature>
<keyword evidence="6" id="KW-0833">Ubl conjugation pathway</keyword>
<dbReference type="Proteomes" id="UP000323597">
    <property type="component" value="Chromosome A13"/>
</dbReference>
<keyword evidence="3" id="KW-0808">Transferase</keyword>
<dbReference type="AlphaFoldDB" id="A0A5D2WFY4"/>
<evidence type="ECO:0000256" key="1">
    <source>
        <dbReference type="ARBA" id="ARBA00000900"/>
    </source>
</evidence>